<feature type="signal peptide" evidence="3">
    <location>
        <begin position="1"/>
        <end position="21"/>
    </location>
</feature>
<evidence type="ECO:0000256" key="1">
    <source>
        <dbReference type="SAM" id="MobiDB-lite"/>
    </source>
</evidence>
<gene>
    <name evidence="4" type="ORF">N8I77_004224</name>
</gene>
<keyword evidence="2" id="KW-0472">Membrane</keyword>
<dbReference type="PANTHER" id="PTHR16861:SF4">
    <property type="entry name" value="SH3 DOMAIN PROTEIN (AFU_ORTHOLOGUE AFUA_1G13610)"/>
    <property type="match status" value="1"/>
</dbReference>
<feature type="region of interest" description="Disordered" evidence="1">
    <location>
        <begin position="372"/>
        <end position="425"/>
    </location>
</feature>
<feature type="compositionally biased region" description="Polar residues" evidence="1">
    <location>
        <begin position="442"/>
        <end position="453"/>
    </location>
</feature>
<keyword evidence="2" id="KW-1133">Transmembrane helix</keyword>
<feature type="chain" id="PRO_5042149490" description="Mid2 domain-containing protein" evidence="3">
    <location>
        <begin position="22"/>
        <end position="539"/>
    </location>
</feature>
<feature type="region of interest" description="Disordered" evidence="1">
    <location>
        <begin position="461"/>
        <end position="502"/>
    </location>
</feature>
<feature type="compositionally biased region" description="Polar residues" evidence="1">
    <location>
        <begin position="289"/>
        <end position="300"/>
    </location>
</feature>
<accession>A0AAD9W8F3</accession>
<feature type="compositionally biased region" description="Low complexity" evidence="1">
    <location>
        <begin position="472"/>
        <end position="483"/>
    </location>
</feature>
<dbReference type="PANTHER" id="PTHR16861">
    <property type="entry name" value="GLYCOPROTEIN 38"/>
    <property type="match status" value="1"/>
</dbReference>
<keyword evidence="3" id="KW-0732">Signal</keyword>
<evidence type="ECO:0000313" key="4">
    <source>
        <dbReference type="EMBL" id="KAK2610826.1"/>
    </source>
</evidence>
<organism evidence="4 5">
    <name type="scientific">Phomopsis amygdali</name>
    <name type="common">Fusicoccum amygdali</name>
    <dbReference type="NCBI Taxonomy" id="1214568"/>
    <lineage>
        <taxon>Eukaryota</taxon>
        <taxon>Fungi</taxon>
        <taxon>Dikarya</taxon>
        <taxon>Ascomycota</taxon>
        <taxon>Pezizomycotina</taxon>
        <taxon>Sordariomycetes</taxon>
        <taxon>Sordariomycetidae</taxon>
        <taxon>Diaporthales</taxon>
        <taxon>Diaporthaceae</taxon>
        <taxon>Diaporthe</taxon>
    </lineage>
</organism>
<feature type="transmembrane region" description="Helical" evidence="2">
    <location>
        <begin position="228"/>
        <end position="252"/>
    </location>
</feature>
<dbReference type="Proteomes" id="UP001265746">
    <property type="component" value="Unassembled WGS sequence"/>
</dbReference>
<protein>
    <recommendedName>
        <fullName evidence="6">Mid2 domain-containing protein</fullName>
    </recommendedName>
</protein>
<reference evidence="4" key="1">
    <citation type="submission" date="2023-06" db="EMBL/GenBank/DDBJ databases">
        <authorList>
            <person name="Noh H."/>
        </authorList>
    </citation>
    <scope>NUCLEOTIDE SEQUENCE</scope>
    <source>
        <strain evidence="4">DUCC20226</strain>
    </source>
</reference>
<feature type="compositionally biased region" description="Polar residues" evidence="1">
    <location>
        <begin position="378"/>
        <end position="387"/>
    </location>
</feature>
<evidence type="ECO:0000256" key="2">
    <source>
        <dbReference type="SAM" id="Phobius"/>
    </source>
</evidence>
<evidence type="ECO:0000313" key="5">
    <source>
        <dbReference type="Proteomes" id="UP001265746"/>
    </source>
</evidence>
<comment type="caution">
    <text evidence="4">The sequence shown here is derived from an EMBL/GenBank/DDBJ whole genome shotgun (WGS) entry which is preliminary data.</text>
</comment>
<keyword evidence="2" id="KW-0812">Transmembrane</keyword>
<feature type="region of interest" description="Disordered" evidence="1">
    <location>
        <begin position="283"/>
        <end position="311"/>
    </location>
</feature>
<keyword evidence="5" id="KW-1185">Reference proteome</keyword>
<sequence length="539" mass="56713">MRIYSLTTWVIFVFLSSIVASQEQPTFIFDGGSFLGQKFAPAYQQSSVFNYSQIELGKDFRWQLNGTEGDVTKVVEVDLMNGNNEVLAQWCSDTTTCPSSPGFTATPSDDEHGTINLGPEVAQKLQGHLGEMLYFRLDWQPSDGRDKQSSWSQTWAVASDDTEAGVVFSSYSSLMTAGGSVYHSPGPASTTTPVATSGTSASAASGLATSAAASQKTGRKQNGLTTGAIVGIVVGCVGGLILVSVVAGCFCFRRRRNIDADGGGSRGVQDIIAEKEAHASILDRDQPDTPYSEQNSQNPLNRGVGMPGRNESGIDLSIGQAISGEGCGSIRSESVYTGNGGHDRNSAVYSSLGGAANSVHGTPVIGSAALASGNSSSPVQNLPSSVSIHDRSSAIGSPVPRSSLQQDRSFSPYTDRTAQHEYSQHHHVVDGADLVQQEHSNDSTARSPSSLYSNPLEELQPISPESARGNDGAAAAAATTTGASQPRGHARSTTPSGISGQYAHLVEEGMTDDEIRRLEEEERVLDEAIEQAGTGGRKR</sequence>
<dbReference type="AlphaFoldDB" id="A0AAD9W8F3"/>
<name>A0AAD9W8F3_PHOAM</name>
<dbReference type="EMBL" id="JAUJFL010000002">
    <property type="protein sequence ID" value="KAK2610826.1"/>
    <property type="molecule type" value="Genomic_DNA"/>
</dbReference>
<feature type="region of interest" description="Disordered" evidence="1">
    <location>
        <begin position="437"/>
        <end position="456"/>
    </location>
</feature>
<evidence type="ECO:0008006" key="6">
    <source>
        <dbReference type="Google" id="ProtNLM"/>
    </source>
</evidence>
<feature type="compositionally biased region" description="Polar residues" evidence="1">
    <location>
        <begin position="400"/>
        <end position="416"/>
    </location>
</feature>
<proteinExistence type="predicted"/>
<evidence type="ECO:0000256" key="3">
    <source>
        <dbReference type="SAM" id="SignalP"/>
    </source>
</evidence>